<evidence type="ECO:0000313" key="2">
    <source>
        <dbReference type="Proteomes" id="UP000014962"/>
    </source>
</evidence>
<proteinExistence type="predicted"/>
<reference evidence="1 2" key="1">
    <citation type="journal article" date="2013" name="Genome Announc.">
        <title>Draft Genome Sequence of Winogradskyella psychrotolerans RS-3T, Isolated from the Marine Transect of Kongsfjorden, Ny-Alesund, Svalbard, Arctic Ocean.</title>
        <authorList>
            <person name="Kumar Pinnaka A."/>
            <person name="Ara S."/>
            <person name="Singh A."/>
            <person name="Shivaji S."/>
        </authorList>
    </citation>
    <scope>NUCLEOTIDE SEQUENCE [LARGE SCALE GENOMIC DNA]</scope>
    <source>
        <strain evidence="1 2">RS-3</strain>
    </source>
</reference>
<protein>
    <submittedName>
        <fullName evidence="1">Uncharacterized protein</fullName>
    </submittedName>
</protein>
<name>S7VXM1_9FLAO</name>
<sequence>MFQDIEFENVIDNQAWDLKNYILSLEELENTMDRIIIETNREL</sequence>
<keyword evidence="2" id="KW-1185">Reference proteome</keyword>
<gene>
    <name evidence="1" type="ORF">ADIWIN_0744</name>
</gene>
<evidence type="ECO:0000313" key="1">
    <source>
        <dbReference type="EMBL" id="EPR74167.1"/>
    </source>
</evidence>
<dbReference type="EMBL" id="ATMR01000042">
    <property type="protein sequence ID" value="EPR74167.1"/>
    <property type="molecule type" value="Genomic_DNA"/>
</dbReference>
<accession>S7VXM1</accession>
<dbReference type="Proteomes" id="UP000014962">
    <property type="component" value="Unassembled WGS sequence"/>
</dbReference>
<dbReference type="AlphaFoldDB" id="S7VXM1"/>
<organism evidence="1 2">
    <name type="scientific">Winogradskyella psychrotolerans RS-3</name>
    <dbReference type="NCBI Taxonomy" id="641526"/>
    <lineage>
        <taxon>Bacteria</taxon>
        <taxon>Pseudomonadati</taxon>
        <taxon>Bacteroidota</taxon>
        <taxon>Flavobacteriia</taxon>
        <taxon>Flavobacteriales</taxon>
        <taxon>Flavobacteriaceae</taxon>
        <taxon>Winogradskyella</taxon>
    </lineage>
</organism>
<comment type="caution">
    <text evidence="1">The sequence shown here is derived from an EMBL/GenBank/DDBJ whole genome shotgun (WGS) entry which is preliminary data.</text>
</comment>
<dbReference type="STRING" id="641526.ADIWIN_0744"/>